<evidence type="ECO:0000313" key="3">
    <source>
        <dbReference type="Proteomes" id="UP001139031"/>
    </source>
</evidence>
<evidence type="ECO:0000313" key="2">
    <source>
        <dbReference type="EMBL" id="MBZ5709714.1"/>
    </source>
</evidence>
<protein>
    <recommendedName>
        <fullName evidence="4">Lipoprotein</fullName>
    </recommendedName>
</protein>
<accession>A0ABS7TNB1</accession>
<feature type="compositionally biased region" description="Low complexity" evidence="1">
    <location>
        <begin position="36"/>
        <end position="68"/>
    </location>
</feature>
<evidence type="ECO:0008006" key="4">
    <source>
        <dbReference type="Google" id="ProtNLM"/>
    </source>
</evidence>
<keyword evidence="3" id="KW-1185">Reference proteome</keyword>
<comment type="caution">
    <text evidence="2">The sequence shown here is derived from an EMBL/GenBank/DDBJ whole genome shotgun (WGS) entry which is preliminary data.</text>
</comment>
<sequence length="272" mass="29498">MNKIVVISTFLSLALGCAGTLKLDTNSLLSRKTEDASAGPSEAAAGSSNGAGSGASDTATADPPAAAEAEAEADPGAERRAHYQPQIDRVDALLQQLPQCCQGEEFLLQRTAKYPSDPFINEYKAAYSKKFVRGGDKETPEWQAVEAKYKELEDALAAAVRLPKDVYKGKDAKKVRDTFSDYAASFTKKRVVDVVLLKEDWDRKTGSNWKGDTMVKYDNGFLRGFVVVEGDAGKGEVWEFTPRKDFLDGGKVKFDIYVPTKIADIAVPAAAK</sequence>
<dbReference type="EMBL" id="JAIRAU010000008">
    <property type="protein sequence ID" value="MBZ5709714.1"/>
    <property type="molecule type" value="Genomic_DNA"/>
</dbReference>
<dbReference type="Proteomes" id="UP001139031">
    <property type="component" value="Unassembled WGS sequence"/>
</dbReference>
<gene>
    <name evidence="2" type="ORF">K7C98_10610</name>
</gene>
<dbReference type="RefSeq" id="WP_224191483.1">
    <property type="nucleotide sequence ID" value="NZ_JAIRAU010000008.1"/>
</dbReference>
<dbReference type="PROSITE" id="PS51257">
    <property type="entry name" value="PROKAR_LIPOPROTEIN"/>
    <property type="match status" value="1"/>
</dbReference>
<name>A0ABS7TNB1_9BACT</name>
<feature type="region of interest" description="Disordered" evidence="1">
    <location>
        <begin position="34"/>
        <end position="82"/>
    </location>
</feature>
<proteinExistence type="predicted"/>
<reference evidence="2" key="1">
    <citation type="submission" date="2021-08" db="EMBL/GenBank/DDBJ databases">
        <authorList>
            <person name="Stevens D.C."/>
        </authorList>
    </citation>
    <scope>NUCLEOTIDE SEQUENCE</scope>
    <source>
        <strain evidence="2">DSM 53165</strain>
    </source>
</reference>
<organism evidence="2 3">
    <name type="scientific">Nannocystis pusilla</name>
    <dbReference type="NCBI Taxonomy" id="889268"/>
    <lineage>
        <taxon>Bacteria</taxon>
        <taxon>Pseudomonadati</taxon>
        <taxon>Myxococcota</taxon>
        <taxon>Polyangia</taxon>
        <taxon>Nannocystales</taxon>
        <taxon>Nannocystaceae</taxon>
        <taxon>Nannocystis</taxon>
    </lineage>
</organism>
<evidence type="ECO:0000256" key="1">
    <source>
        <dbReference type="SAM" id="MobiDB-lite"/>
    </source>
</evidence>